<evidence type="ECO:0000313" key="1">
    <source>
        <dbReference type="EMBL" id="GFY62851.1"/>
    </source>
</evidence>
<organism evidence="1 2">
    <name type="scientific">Trichonephila inaurata madagascariensis</name>
    <dbReference type="NCBI Taxonomy" id="2747483"/>
    <lineage>
        <taxon>Eukaryota</taxon>
        <taxon>Metazoa</taxon>
        <taxon>Ecdysozoa</taxon>
        <taxon>Arthropoda</taxon>
        <taxon>Chelicerata</taxon>
        <taxon>Arachnida</taxon>
        <taxon>Araneae</taxon>
        <taxon>Araneomorphae</taxon>
        <taxon>Entelegynae</taxon>
        <taxon>Araneoidea</taxon>
        <taxon>Nephilidae</taxon>
        <taxon>Trichonephila</taxon>
        <taxon>Trichonephila inaurata</taxon>
    </lineage>
</organism>
<proteinExistence type="predicted"/>
<protein>
    <submittedName>
        <fullName evidence="1">Uncharacterized protein</fullName>
    </submittedName>
</protein>
<sequence>MTCCGGTHPHENNQSQYHRISLPTRWLVDHFRAPDVMAFYQNSVYFGVLRERGCFREKNYGYESSRECGSSLDPYPSHSWGVCGEVTVNMTGA</sequence>
<reference evidence="1" key="1">
    <citation type="submission" date="2020-08" db="EMBL/GenBank/DDBJ databases">
        <title>Multicomponent nature underlies the extraordinary mechanical properties of spider dragline silk.</title>
        <authorList>
            <person name="Kono N."/>
            <person name="Nakamura H."/>
            <person name="Mori M."/>
            <person name="Yoshida Y."/>
            <person name="Ohtoshi R."/>
            <person name="Malay A.D."/>
            <person name="Moran D.A.P."/>
            <person name="Tomita M."/>
            <person name="Numata K."/>
            <person name="Arakawa K."/>
        </authorList>
    </citation>
    <scope>NUCLEOTIDE SEQUENCE</scope>
</reference>
<evidence type="ECO:0000313" key="2">
    <source>
        <dbReference type="Proteomes" id="UP000886998"/>
    </source>
</evidence>
<dbReference type="EMBL" id="BMAV01014440">
    <property type="protein sequence ID" value="GFY62851.1"/>
    <property type="molecule type" value="Genomic_DNA"/>
</dbReference>
<dbReference type="Proteomes" id="UP000886998">
    <property type="component" value="Unassembled WGS sequence"/>
</dbReference>
<dbReference type="AlphaFoldDB" id="A0A8X6Y1F0"/>
<comment type="caution">
    <text evidence="1">The sequence shown here is derived from an EMBL/GenBank/DDBJ whole genome shotgun (WGS) entry which is preliminary data.</text>
</comment>
<accession>A0A8X6Y1F0</accession>
<keyword evidence="2" id="KW-1185">Reference proteome</keyword>
<gene>
    <name evidence="1" type="ORF">TNIN_278841</name>
</gene>
<dbReference type="OrthoDB" id="10422960at2759"/>
<name>A0A8X6Y1F0_9ARAC</name>